<evidence type="ECO:0000259" key="3">
    <source>
        <dbReference type="Pfam" id="PF23921"/>
    </source>
</evidence>
<proteinExistence type="predicted"/>
<gene>
    <name evidence="4" type="ORF">C473_05010</name>
</gene>
<reference evidence="4 5" key="1">
    <citation type="journal article" date="2014" name="PLoS Genet.">
        <title>Phylogenetically driven sequencing of extremely halophilic archaea reveals strategies for static and dynamic osmo-response.</title>
        <authorList>
            <person name="Becker E.A."/>
            <person name="Seitzer P.M."/>
            <person name="Tritt A."/>
            <person name="Larsen D."/>
            <person name="Krusor M."/>
            <person name="Yao A.I."/>
            <person name="Wu D."/>
            <person name="Madern D."/>
            <person name="Eisen J.A."/>
            <person name="Darling A.E."/>
            <person name="Facciotti M.T."/>
        </authorList>
    </citation>
    <scope>NUCLEOTIDE SEQUENCE [LARGE SCALE GENOMIC DNA]</scope>
    <source>
        <strain evidence="4 5">JCM 10247</strain>
    </source>
</reference>
<keyword evidence="2" id="KW-1133">Transmembrane helix</keyword>
<organism evidence="4 5">
    <name type="scientific">Halorubrum distributum JCM 10247</name>
    <dbReference type="NCBI Taxonomy" id="1227486"/>
    <lineage>
        <taxon>Archaea</taxon>
        <taxon>Methanobacteriati</taxon>
        <taxon>Methanobacteriota</taxon>
        <taxon>Stenosarchaea group</taxon>
        <taxon>Halobacteria</taxon>
        <taxon>Halobacteriales</taxon>
        <taxon>Haloferacaceae</taxon>
        <taxon>Halorubrum</taxon>
        <taxon>Halorubrum distributum group</taxon>
    </lineage>
</organism>
<evidence type="ECO:0000313" key="5">
    <source>
        <dbReference type="Proteomes" id="UP000011572"/>
    </source>
</evidence>
<evidence type="ECO:0000256" key="1">
    <source>
        <dbReference type="SAM" id="MobiDB-lite"/>
    </source>
</evidence>
<evidence type="ECO:0000313" key="4">
    <source>
        <dbReference type="EMBL" id="ELZ34707.1"/>
    </source>
</evidence>
<dbReference type="Proteomes" id="UP000011572">
    <property type="component" value="Unassembled WGS sequence"/>
</dbReference>
<keyword evidence="2" id="KW-0472">Membrane</keyword>
<dbReference type="EMBL" id="AOIW01000039">
    <property type="protein sequence ID" value="ELZ34707.1"/>
    <property type="molecule type" value="Genomic_DNA"/>
</dbReference>
<comment type="caution">
    <text evidence="4">The sequence shown here is derived from an EMBL/GenBank/DDBJ whole genome shotgun (WGS) entry which is preliminary data.</text>
</comment>
<feature type="compositionally biased region" description="Gly residues" evidence="1">
    <location>
        <begin position="111"/>
        <end position="125"/>
    </location>
</feature>
<protein>
    <recommendedName>
        <fullName evidence="3">DUF7260 domain-containing protein</fullName>
    </recommendedName>
</protein>
<keyword evidence="2" id="KW-0812">Transmembrane</keyword>
<evidence type="ECO:0000256" key="2">
    <source>
        <dbReference type="SAM" id="Phobius"/>
    </source>
</evidence>
<dbReference type="AlphaFoldDB" id="M0DJ16"/>
<feature type="region of interest" description="Disordered" evidence="1">
    <location>
        <begin position="102"/>
        <end position="128"/>
    </location>
</feature>
<dbReference type="PATRIC" id="fig|1227486.3.peg.915"/>
<dbReference type="RefSeq" id="WP_007344747.1">
    <property type="nucleotide sequence ID" value="NZ_AOIW01000039.1"/>
</dbReference>
<dbReference type="InterPro" id="IPR055684">
    <property type="entry name" value="DUF7260"/>
</dbReference>
<dbReference type="Pfam" id="PF23921">
    <property type="entry name" value="DUF7260"/>
    <property type="match status" value="1"/>
</dbReference>
<feature type="transmembrane region" description="Helical" evidence="2">
    <location>
        <begin position="39"/>
        <end position="57"/>
    </location>
</feature>
<feature type="domain" description="DUF7260" evidence="3">
    <location>
        <begin position="56"/>
        <end position="317"/>
    </location>
</feature>
<accession>M0DJ16</accession>
<sequence length="328" mass="34935">MSVHPGSTAVFQIPDQGVTGANCGSGWCELWAVATEPGVITAVALAGVLALLGFAYVRDAESACRSERRRVLDERDAFESFADRVAGIDTVSVATDATPSGVPAGALRGLDGAGGGRRPGNGPAGDNGTLRRVMAAYHDTVLSLPHYRAEYDESAAESLAAELGPDTATALASDGGLSAGTRSALVDRSRRAAEARERLVDAIDEEIGELGDREATLSSIDRRRRRLLGHLEGIRSGRETDAAIDVWNRLAELEEECDDLAADRQRSLDDPPLTPETALDGDRERPFYDYLYGSTDGPRYPILAQIAEVADGIRTDRDRVGTRITGGR</sequence>
<name>M0DJ16_9EURY</name>